<feature type="transmembrane region" description="Helical" evidence="1">
    <location>
        <begin position="53"/>
        <end position="76"/>
    </location>
</feature>
<evidence type="ECO:0000313" key="4">
    <source>
        <dbReference type="Proteomes" id="UP000317178"/>
    </source>
</evidence>
<feature type="transmembrane region" description="Helical" evidence="1">
    <location>
        <begin position="557"/>
        <end position="575"/>
    </location>
</feature>
<dbReference type="PANTHER" id="PTHR31061:SF24">
    <property type="entry name" value="LD22376P"/>
    <property type="match status" value="1"/>
</dbReference>
<dbReference type="PANTHER" id="PTHR31061">
    <property type="entry name" value="LD22376P"/>
    <property type="match status" value="1"/>
</dbReference>
<reference evidence="3 4" key="1">
    <citation type="submission" date="2019-02" db="EMBL/GenBank/DDBJ databases">
        <title>Deep-cultivation of Planctomycetes and their phenomic and genomic characterization uncovers novel biology.</title>
        <authorList>
            <person name="Wiegand S."/>
            <person name="Jogler M."/>
            <person name="Boedeker C."/>
            <person name="Pinto D."/>
            <person name="Vollmers J."/>
            <person name="Rivas-Marin E."/>
            <person name="Kohn T."/>
            <person name="Peeters S.H."/>
            <person name="Heuer A."/>
            <person name="Rast P."/>
            <person name="Oberbeckmann S."/>
            <person name="Bunk B."/>
            <person name="Jeske O."/>
            <person name="Meyerdierks A."/>
            <person name="Storesund J.E."/>
            <person name="Kallscheuer N."/>
            <person name="Luecker S."/>
            <person name="Lage O.M."/>
            <person name="Pohl T."/>
            <person name="Merkel B.J."/>
            <person name="Hornburger P."/>
            <person name="Mueller R.-W."/>
            <person name="Bruemmer F."/>
            <person name="Labrenz M."/>
            <person name="Spormann A.M."/>
            <person name="Op den Camp H."/>
            <person name="Overmann J."/>
            <person name="Amann R."/>
            <person name="Jetten M.S.M."/>
            <person name="Mascher T."/>
            <person name="Medema M.H."/>
            <person name="Devos D.P."/>
            <person name="Kaster A.-K."/>
            <person name="Ovreas L."/>
            <person name="Rohde M."/>
            <person name="Galperin M.Y."/>
            <person name="Jogler C."/>
        </authorList>
    </citation>
    <scope>NUCLEOTIDE SEQUENCE [LARGE SCALE GENOMIC DNA]</scope>
    <source>
        <strain evidence="3 4">Pla110</strain>
    </source>
</reference>
<dbReference type="KEGG" id="plon:Pla110_32370"/>
<dbReference type="InterPro" id="IPR012429">
    <property type="entry name" value="HGSNAT_cat"/>
</dbReference>
<feature type="transmembrane region" description="Helical" evidence="1">
    <location>
        <begin position="353"/>
        <end position="372"/>
    </location>
</feature>
<proteinExistence type="predicted"/>
<name>A0A518CQK3_9PLAN</name>
<organism evidence="3 4">
    <name type="scientific">Polystyrenella longa</name>
    <dbReference type="NCBI Taxonomy" id="2528007"/>
    <lineage>
        <taxon>Bacteria</taxon>
        <taxon>Pseudomonadati</taxon>
        <taxon>Planctomycetota</taxon>
        <taxon>Planctomycetia</taxon>
        <taxon>Planctomycetales</taxon>
        <taxon>Planctomycetaceae</taxon>
        <taxon>Polystyrenella</taxon>
    </lineage>
</organism>
<feature type="transmembrane region" description="Helical" evidence="1">
    <location>
        <begin position="294"/>
        <end position="315"/>
    </location>
</feature>
<keyword evidence="1" id="KW-1133">Transmembrane helix</keyword>
<keyword evidence="4" id="KW-1185">Reference proteome</keyword>
<feature type="transmembrane region" description="Helical" evidence="1">
    <location>
        <begin position="96"/>
        <end position="113"/>
    </location>
</feature>
<keyword evidence="1" id="KW-0812">Transmembrane</keyword>
<feature type="transmembrane region" description="Helical" evidence="1">
    <location>
        <begin position="267"/>
        <end position="287"/>
    </location>
</feature>
<feature type="domain" description="Heparan-alpha-glucosaminide N-acetyltransferase catalytic" evidence="2">
    <location>
        <begin position="16"/>
        <end position="105"/>
    </location>
</feature>
<dbReference type="Proteomes" id="UP000317178">
    <property type="component" value="Chromosome"/>
</dbReference>
<dbReference type="EMBL" id="CP036281">
    <property type="protein sequence ID" value="QDU81495.1"/>
    <property type="molecule type" value="Genomic_DNA"/>
</dbReference>
<keyword evidence="1" id="KW-0472">Membrane</keyword>
<feature type="transmembrane region" description="Helical" evidence="1">
    <location>
        <begin position="515"/>
        <end position="536"/>
    </location>
</feature>
<gene>
    <name evidence="3" type="ORF">Pla110_32370</name>
</gene>
<dbReference type="Pfam" id="PF07786">
    <property type="entry name" value="HGSNAT_cat"/>
    <property type="match status" value="1"/>
</dbReference>
<protein>
    <recommendedName>
        <fullName evidence="2">Heparan-alpha-glucosaminide N-acetyltransferase catalytic domain-containing protein</fullName>
    </recommendedName>
</protein>
<evidence type="ECO:0000259" key="2">
    <source>
        <dbReference type="Pfam" id="PF07786"/>
    </source>
</evidence>
<evidence type="ECO:0000256" key="1">
    <source>
        <dbReference type="SAM" id="Phobius"/>
    </source>
</evidence>
<feature type="transmembrane region" description="Helical" evidence="1">
    <location>
        <begin position="384"/>
        <end position="405"/>
    </location>
</feature>
<sequence>MMSDSPVRPPVGVDARVVSMDQFRGYTVLGMFLVTYLEEFANVYHTFKHNELYFSYADTIMPSFIFAVGFSFRISITRRLVQFGKLRTYFSYCKRSLGLCLVSIVLFGIGAHFNSFGEFYLNPQVQLAPEEYMQYLRVAPDQLSEDYVKNRLRAPMMQSEKWKLPPGDSLAELQKEAIEDRVAAQYSLFVKSHEEYHQYVSYLEAKQQIQLQESIKEKIGEGELSEEQLTAEQKELVEKVIVKPEYISAPYLFPKSLHILKLLLKSHLWETLAIIGVTQLVVLPFINMPFWTRFAVMLLFGISHVWMTYAFNWQFLWGYTENFTYVNPNHGLNNWMGDIWRTGNDRGWDGGCFGVFGWAVVMLAGSLSYDIMKGNSARKNVSHLLVWGIGFLSIGYMLSCLASFYDTGEALEAENKRILASNGIYQDESEREMSLDKFIQKQNETTRDKIEKLIVQPVESSQVMSYRAKGHPASPVIPPIEQFSKRSLTSLLAPLPFMKNVSDQLPNYWLVWKRIVSLPFVLVSTGIAFLVLALFVAIVDIGNIQVGIFRTFGMNPLAAYAIHRVLVITLLPEFLPKDAETWMVLLGLGVFIAIIYLLVRSLEKQQIYIRM</sequence>
<evidence type="ECO:0000313" key="3">
    <source>
        <dbReference type="EMBL" id="QDU81495.1"/>
    </source>
</evidence>
<dbReference type="OrthoDB" id="9766391at2"/>
<feature type="transmembrane region" description="Helical" evidence="1">
    <location>
        <begin position="581"/>
        <end position="599"/>
    </location>
</feature>
<accession>A0A518CQK3</accession>
<dbReference type="AlphaFoldDB" id="A0A518CQK3"/>